<evidence type="ECO:0000256" key="1">
    <source>
        <dbReference type="SAM" id="Phobius"/>
    </source>
</evidence>
<keyword evidence="1" id="KW-0472">Membrane</keyword>
<dbReference type="Proteomes" id="UP001233673">
    <property type="component" value="Unassembled WGS sequence"/>
</dbReference>
<feature type="transmembrane region" description="Helical" evidence="1">
    <location>
        <begin position="68"/>
        <end position="90"/>
    </location>
</feature>
<keyword evidence="1" id="KW-0812">Transmembrane</keyword>
<feature type="transmembrane region" description="Helical" evidence="1">
    <location>
        <begin position="140"/>
        <end position="160"/>
    </location>
</feature>
<sequence>MVLVGNTRRLLVALGALAVVINLVSLVLRLIATDPAIAAELESGARQPVFFGFQGLLRIFSVDEEANLASWFNAALLLLSALVIWGIAVGRRAAGDRWSRHWGLLALAFAYLSADEAGRLHESADAIVDSLIEARGILSFGWILLAAPLVLAFALAYLGFLRALPAGVRKLVVIAAVLYVGGAIGVEALGGLAYDLNGGEKGSLAFVIASSIEEALEMSGALVFLAAMLVASRQLVRPAARPVELVDQRPGASPS</sequence>
<gene>
    <name evidence="2" type="ORF">QOZ88_07490</name>
</gene>
<dbReference type="EMBL" id="JASNFN010000005">
    <property type="protein sequence ID" value="MDP5182479.1"/>
    <property type="molecule type" value="Genomic_DNA"/>
</dbReference>
<feature type="transmembrane region" description="Helical" evidence="1">
    <location>
        <begin position="206"/>
        <end position="231"/>
    </location>
</feature>
<evidence type="ECO:0008006" key="4">
    <source>
        <dbReference type="Google" id="ProtNLM"/>
    </source>
</evidence>
<feature type="transmembrane region" description="Helical" evidence="1">
    <location>
        <begin position="172"/>
        <end position="194"/>
    </location>
</feature>
<evidence type="ECO:0000313" key="2">
    <source>
        <dbReference type="EMBL" id="MDP5182479.1"/>
    </source>
</evidence>
<organism evidence="2 3">
    <name type="scientific">Blastococcus carthaginiensis</name>
    <dbReference type="NCBI Taxonomy" id="3050034"/>
    <lineage>
        <taxon>Bacteria</taxon>
        <taxon>Bacillati</taxon>
        <taxon>Actinomycetota</taxon>
        <taxon>Actinomycetes</taxon>
        <taxon>Geodermatophilales</taxon>
        <taxon>Geodermatophilaceae</taxon>
        <taxon>Blastococcus</taxon>
    </lineage>
</organism>
<dbReference type="RefSeq" id="WP_305999168.1">
    <property type="nucleotide sequence ID" value="NZ_JASNFN010000005.1"/>
</dbReference>
<protein>
    <recommendedName>
        <fullName evidence="4">Multidrug transporter</fullName>
    </recommendedName>
</protein>
<evidence type="ECO:0000313" key="3">
    <source>
        <dbReference type="Proteomes" id="UP001233673"/>
    </source>
</evidence>
<proteinExistence type="predicted"/>
<name>A0ABT9IA83_9ACTN</name>
<comment type="caution">
    <text evidence="2">The sequence shown here is derived from an EMBL/GenBank/DDBJ whole genome shotgun (WGS) entry which is preliminary data.</text>
</comment>
<accession>A0ABT9IA83</accession>
<keyword evidence="3" id="KW-1185">Reference proteome</keyword>
<keyword evidence="1" id="KW-1133">Transmembrane helix</keyword>
<reference evidence="3" key="1">
    <citation type="submission" date="2023-05" db="EMBL/GenBank/DDBJ databases">
        <title>Draft genome of Pseudofrankia sp. BMG5.37.</title>
        <authorList>
            <person name="Gtari M."/>
            <person name="Ghodhbane F."/>
            <person name="Sbissi I."/>
        </authorList>
    </citation>
    <scope>NUCLEOTIDE SEQUENCE [LARGE SCALE GENOMIC DNA]</scope>
    <source>
        <strain evidence="3">BMG 814</strain>
    </source>
</reference>